<dbReference type="GO" id="GO:0006364">
    <property type="term" value="P:rRNA processing"/>
    <property type="evidence" value="ECO:0007669"/>
    <property type="project" value="UniProtKB-UniRule"/>
</dbReference>
<feature type="active site" evidence="9">
    <location>
        <position position="50"/>
    </location>
</feature>
<dbReference type="CDD" id="cd10845">
    <property type="entry name" value="DSRM_RNAse_III_family"/>
    <property type="match status" value="1"/>
</dbReference>
<evidence type="ECO:0000256" key="4">
    <source>
        <dbReference type="ARBA" id="ARBA00022664"/>
    </source>
</evidence>
<dbReference type="Gene3D" id="3.30.160.20">
    <property type="match status" value="1"/>
</dbReference>
<evidence type="ECO:0000313" key="14">
    <source>
        <dbReference type="EMBL" id="MBI2466185.1"/>
    </source>
</evidence>
<evidence type="ECO:0000256" key="5">
    <source>
        <dbReference type="ARBA" id="ARBA00022722"/>
    </source>
</evidence>
<dbReference type="GO" id="GO:0008033">
    <property type="term" value="P:tRNA processing"/>
    <property type="evidence" value="ECO:0007669"/>
    <property type="project" value="UniProtKB-KW"/>
</dbReference>
<evidence type="ECO:0000256" key="9">
    <source>
        <dbReference type="HAMAP-Rule" id="MF_00104"/>
    </source>
</evidence>
<dbReference type="Proteomes" id="UP000709672">
    <property type="component" value="Unassembled WGS sequence"/>
</dbReference>
<evidence type="ECO:0000256" key="3">
    <source>
        <dbReference type="ARBA" id="ARBA00022552"/>
    </source>
</evidence>
<feature type="compositionally biased region" description="Basic and acidic residues" evidence="10">
    <location>
        <begin position="212"/>
        <end position="225"/>
    </location>
</feature>
<organism evidence="14 15">
    <name type="scientific">Candidatus Sungiibacteriota bacterium</name>
    <dbReference type="NCBI Taxonomy" id="2750080"/>
    <lineage>
        <taxon>Bacteria</taxon>
        <taxon>Candidatus Sungiibacteriota</taxon>
    </lineage>
</organism>
<proteinExistence type="inferred from homology"/>
<gene>
    <name evidence="9 14" type="primary">rnc</name>
    <name evidence="13" type="ORF">HYT38_02465</name>
    <name evidence="14" type="ORF">HYV66_03115</name>
</gene>
<dbReference type="GO" id="GO:0003725">
    <property type="term" value="F:double-stranded RNA binding"/>
    <property type="evidence" value="ECO:0007669"/>
    <property type="project" value="TreeGrafter"/>
</dbReference>
<dbReference type="SUPFAM" id="SSF69065">
    <property type="entry name" value="RNase III domain-like"/>
    <property type="match status" value="1"/>
</dbReference>
<dbReference type="Pfam" id="PF00035">
    <property type="entry name" value="dsrm"/>
    <property type="match status" value="1"/>
</dbReference>
<dbReference type="InterPro" id="IPR011907">
    <property type="entry name" value="RNase_III"/>
</dbReference>
<protein>
    <recommendedName>
        <fullName evidence="9">Ribonuclease 3</fullName>
        <ecNumber evidence="9">3.1.26.3</ecNumber>
    </recommendedName>
    <alternativeName>
        <fullName evidence="9">Ribonuclease III</fullName>
        <shortName evidence="9">RNase III</shortName>
    </alternativeName>
</protein>
<dbReference type="InterPro" id="IPR000999">
    <property type="entry name" value="RNase_III_dom"/>
</dbReference>
<feature type="binding site" evidence="9">
    <location>
        <position position="46"/>
    </location>
    <ligand>
        <name>Mg(2+)</name>
        <dbReference type="ChEBI" id="CHEBI:18420"/>
    </ligand>
</feature>
<keyword evidence="6 9" id="KW-0255">Endonuclease</keyword>
<evidence type="ECO:0000256" key="7">
    <source>
        <dbReference type="ARBA" id="ARBA00022801"/>
    </source>
</evidence>
<dbReference type="SUPFAM" id="SSF54768">
    <property type="entry name" value="dsRNA-binding domain-like"/>
    <property type="match status" value="1"/>
</dbReference>
<dbReference type="EC" id="3.1.26.3" evidence="9"/>
<dbReference type="NCBIfam" id="TIGR02191">
    <property type="entry name" value="RNaseIII"/>
    <property type="match status" value="1"/>
</dbReference>
<dbReference type="EMBL" id="JACPHQ010000043">
    <property type="protein sequence ID" value="MBI2466185.1"/>
    <property type="molecule type" value="Genomic_DNA"/>
</dbReference>
<comment type="cofactor">
    <cofactor evidence="9">
        <name>Mg(2+)</name>
        <dbReference type="ChEBI" id="CHEBI:18420"/>
    </cofactor>
</comment>
<keyword evidence="9" id="KW-0699">rRNA-binding</keyword>
<comment type="similarity">
    <text evidence="2">Belongs to the ribonuclease III family.</text>
</comment>
<evidence type="ECO:0000256" key="6">
    <source>
        <dbReference type="ARBA" id="ARBA00022759"/>
    </source>
</evidence>
<keyword evidence="3 9" id="KW-0698">rRNA processing</keyword>
<dbReference type="HAMAP" id="MF_00104">
    <property type="entry name" value="RNase_III"/>
    <property type="match status" value="1"/>
</dbReference>
<comment type="catalytic activity">
    <reaction evidence="1 9">
        <text>Endonucleolytic cleavage to 5'-phosphomonoester.</text>
        <dbReference type="EC" id="3.1.26.3"/>
    </reaction>
</comment>
<keyword evidence="9" id="KW-0963">Cytoplasm</keyword>
<evidence type="ECO:0000259" key="12">
    <source>
        <dbReference type="PROSITE" id="PS50142"/>
    </source>
</evidence>
<feature type="binding site" evidence="9">
    <location>
        <position position="121"/>
    </location>
    <ligand>
        <name>Mg(2+)</name>
        <dbReference type="ChEBI" id="CHEBI:18420"/>
    </ligand>
</feature>
<dbReference type="GO" id="GO:0019843">
    <property type="term" value="F:rRNA binding"/>
    <property type="evidence" value="ECO:0007669"/>
    <property type="project" value="UniProtKB-KW"/>
</dbReference>
<keyword evidence="9" id="KW-0479">Metal-binding</keyword>
<keyword evidence="9" id="KW-0819">tRNA processing</keyword>
<evidence type="ECO:0000259" key="11">
    <source>
        <dbReference type="PROSITE" id="PS50137"/>
    </source>
</evidence>
<dbReference type="SMART" id="SM00535">
    <property type="entry name" value="RIBOc"/>
    <property type="match status" value="1"/>
</dbReference>
<feature type="domain" description="DRBM" evidence="11">
    <location>
        <begin position="159"/>
        <end position="225"/>
    </location>
</feature>
<reference evidence="14" key="1">
    <citation type="submission" date="2020-07" db="EMBL/GenBank/DDBJ databases">
        <title>Huge and variable diversity of episymbiotic CPR bacteria and DPANN archaea in groundwater ecosystems.</title>
        <authorList>
            <person name="He C.Y."/>
            <person name="Keren R."/>
            <person name="Whittaker M."/>
            <person name="Farag I.F."/>
            <person name="Doudna J."/>
            <person name="Cate J.H.D."/>
            <person name="Banfield J.F."/>
        </authorList>
    </citation>
    <scope>NUCLEOTIDE SEQUENCE</scope>
    <source>
        <strain evidence="13">NC_groundwater_191_Ag_S-0.1um_45_8</strain>
        <strain evidence="14">NC_groundwater_418_Ag_B-0.1um_45_10</strain>
    </source>
</reference>
<dbReference type="AlphaFoldDB" id="A0A932DSM6"/>
<accession>A0A932DSM6</accession>
<evidence type="ECO:0000256" key="10">
    <source>
        <dbReference type="SAM" id="MobiDB-lite"/>
    </source>
</evidence>
<keyword evidence="9" id="KW-0460">Magnesium</keyword>
<dbReference type="Pfam" id="PF14622">
    <property type="entry name" value="Ribonucleas_3_3"/>
    <property type="match status" value="1"/>
</dbReference>
<keyword evidence="8 9" id="KW-0694">RNA-binding</keyword>
<comment type="subunit">
    <text evidence="9">Homodimer.</text>
</comment>
<dbReference type="GO" id="GO:0010468">
    <property type="term" value="P:regulation of gene expression"/>
    <property type="evidence" value="ECO:0007669"/>
    <property type="project" value="TreeGrafter"/>
</dbReference>
<keyword evidence="7 9" id="KW-0378">Hydrolase</keyword>
<sequence length="225" mass="25194">MDNLKILEDKLGVVFKDKNLLRQALIHRSWLNENPDSGFENNERLEFLGDAVLELAVTEYLYKKYPNPEGELTNWRAALVNYVNLSEVAVRLDFNEHLMLSRGEAKDTGRARQVILANAMEAIIGSIYLDQGFEAADGFVKRNILSGLENIIKNKLYKDAKSLFQEESQEKFGLTPGYRVLNESGPDHDKIFEVGVFLGDDLAGSGSGPSKQEAEQKAAEDALNK</sequence>
<dbReference type="PROSITE" id="PS00517">
    <property type="entry name" value="RNASE_3_1"/>
    <property type="match status" value="1"/>
</dbReference>
<dbReference type="GO" id="GO:0006397">
    <property type="term" value="P:mRNA processing"/>
    <property type="evidence" value="ECO:0007669"/>
    <property type="project" value="UniProtKB-UniRule"/>
</dbReference>
<feature type="binding site" evidence="9">
    <location>
        <position position="118"/>
    </location>
    <ligand>
        <name>Mg(2+)</name>
        <dbReference type="ChEBI" id="CHEBI:18420"/>
    </ligand>
</feature>
<dbReference type="Gene3D" id="1.10.1520.10">
    <property type="entry name" value="Ribonuclease III domain"/>
    <property type="match status" value="1"/>
</dbReference>
<keyword evidence="5 9" id="KW-0540">Nuclease</keyword>
<dbReference type="PANTHER" id="PTHR11207:SF0">
    <property type="entry name" value="RIBONUCLEASE 3"/>
    <property type="match status" value="1"/>
</dbReference>
<dbReference type="GO" id="GO:0005737">
    <property type="term" value="C:cytoplasm"/>
    <property type="evidence" value="ECO:0007669"/>
    <property type="project" value="UniProtKB-SubCell"/>
</dbReference>
<dbReference type="GO" id="GO:0004525">
    <property type="term" value="F:ribonuclease III activity"/>
    <property type="evidence" value="ECO:0007669"/>
    <property type="project" value="UniProtKB-UniRule"/>
</dbReference>
<dbReference type="SMART" id="SM00358">
    <property type="entry name" value="DSRM"/>
    <property type="match status" value="1"/>
</dbReference>
<dbReference type="CDD" id="cd00593">
    <property type="entry name" value="RIBOc"/>
    <property type="match status" value="1"/>
</dbReference>
<evidence type="ECO:0000256" key="2">
    <source>
        <dbReference type="ARBA" id="ARBA00010183"/>
    </source>
</evidence>
<name>A0A932DSM6_9BACT</name>
<comment type="caution">
    <text evidence="14">The sequence shown here is derived from an EMBL/GenBank/DDBJ whole genome shotgun (WGS) entry which is preliminary data.</text>
</comment>
<evidence type="ECO:0000313" key="13">
    <source>
        <dbReference type="EMBL" id="MBI2052518.1"/>
    </source>
</evidence>
<comment type="subcellular location">
    <subcellularLocation>
        <location evidence="9">Cytoplasm</location>
    </subcellularLocation>
</comment>
<dbReference type="PROSITE" id="PS50142">
    <property type="entry name" value="RNASE_3_2"/>
    <property type="match status" value="1"/>
</dbReference>
<feature type="active site" evidence="9">
    <location>
        <position position="121"/>
    </location>
</feature>
<dbReference type="PROSITE" id="PS50137">
    <property type="entry name" value="DS_RBD"/>
    <property type="match status" value="1"/>
</dbReference>
<dbReference type="InterPro" id="IPR036389">
    <property type="entry name" value="RNase_III_sf"/>
</dbReference>
<dbReference type="PANTHER" id="PTHR11207">
    <property type="entry name" value="RIBONUCLEASE III"/>
    <property type="match status" value="1"/>
</dbReference>
<evidence type="ECO:0000256" key="8">
    <source>
        <dbReference type="ARBA" id="ARBA00022884"/>
    </source>
</evidence>
<keyword evidence="4 9" id="KW-0507">mRNA processing</keyword>
<feature type="domain" description="RNase III" evidence="12">
    <location>
        <begin position="4"/>
        <end position="132"/>
    </location>
</feature>
<evidence type="ECO:0000256" key="1">
    <source>
        <dbReference type="ARBA" id="ARBA00000109"/>
    </source>
</evidence>
<dbReference type="EMBL" id="JACOYY010000069">
    <property type="protein sequence ID" value="MBI2052518.1"/>
    <property type="molecule type" value="Genomic_DNA"/>
</dbReference>
<evidence type="ECO:0000313" key="15">
    <source>
        <dbReference type="Proteomes" id="UP000709672"/>
    </source>
</evidence>
<dbReference type="GO" id="GO:0046872">
    <property type="term" value="F:metal ion binding"/>
    <property type="evidence" value="ECO:0007669"/>
    <property type="project" value="UniProtKB-KW"/>
</dbReference>
<comment type="function">
    <text evidence="9">Digests double-stranded RNA. Involved in the processing of primary rRNA transcript to yield the immediate precursors to the large and small rRNAs (23S and 16S). Processes some mRNAs, and tRNAs when they are encoded in the rRNA operon. Processes pre-crRNA and tracrRNA of type II CRISPR loci if present in the organism.</text>
</comment>
<dbReference type="InterPro" id="IPR014720">
    <property type="entry name" value="dsRBD_dom"/>
</dbReference>
<dbReference type="FunFam" id="1.10.1520.10:FF:000001">
    <property type="entry name" value="Ribonuclease 3"/>
    <property type="match status" value="1"/>
</dbReference>
<feature type="region of interest" description="Disordered" evidence="10">
    <location>
        <begin position="203"/>
        <end position="225"/>
    </location>
</feature>
<dbReference type="Proteomes" id="UP000786662">
    <property type="component" value="Unassembled WGS sequence"/>
</dbReference>